<dbReference type="SUPFAM" id="SSF52172">
    <property type="entry name" value="CheY-like"/>
    <property type="match status" value="1"/>
</dbReference>
<dbReference type="Pfam" id="PF02518">
    <property type="entry name" value="HATPase_c"/>
    <property type="match status" value="1"/>
</dbReference>
<dbReference type="PROSITE" id="PS50109">
    <property type="entry name" value="HIS_KIN"/>
    <property type="match status" value="1"/>
</dbReference>
<dbReference type="KEGG" id="fmg:HYN48_08960"/>
<dbReference type="Pfam" id="PF00072">
    <property type="entry name" value="Response_reg"/>
    <property type="match status" value="1"/>
</dbReference>
<dbReference type="EC" id="2.7.13.3" evidence="2"/>
<evidence type="ECO:0000256" key="6">
    <source>
        <dbReference type="PROSITE-ProRule" id="PRU00169"/>
    </source>
</evidence>
<dbReference type="Pfam" id="PF00512">
    <property type="entry name" value="HisKA"/>
    <property type="match status" value="1"/>
</dbReference>
<keyword evidence="4" id="KW-0808">Transferase</keyword>
<evidence type="ECO:0000313" key="9">
    <source>
        <dbReference type="EMBL" id="AWA30200.1"/>
    </source>
</evidence>
<dbReference type="SMART" id="SM00387">
    <property type="entry name" value="HATPase_c"/>
    <property type="match status" value="1"/>
</dbReference>
<accession>A0A2S0RFX5</accession>
<comment type="catalytic activity">
    <reaction evidence="1">
        <text>ATP + protein L-histidine = ADP + protein N-phospho-L-histidine.</text>
        <dbReference type="EC" id="2.7.13.3"/>
    </reaction>
</comment>
<sequence length="402" mass="45678">MILIVDDKRENIIPLKKILELHHLESDSAESGEEALKMILKKNYSLIILDVQMPGMDGFEVAEALSGSNRTKDIPIIFLSAINKEKKYISKGYQTGGVDYVTKPVDADLLILKVKTFLKLYQQQQELKALHGLLSKEIEIRKEAQENLEGKVLERTRELQSKNEELEFRNHELQQFAWVVSHDLKEPIRKIEIFVRLIKERYLIDEQKAHETVDRALASSARMTKLIEDLLDYSRLSSSAVPEQTDLNEVVGEVLSDLEYLIDQKNGTVILANDLPVIMGIQSQLRQVMQNLIGNSLKFSKPDIAPVITITSECVTEKDCDATDCEKGKYYRISVKDNGIGFDQNYVDKIFTIFQRLHHRDAYEGTGIGLAIAKKIIEKHNGLITARSQEGQGAEFIIILPK</sequence>
<dbReference type="FunFam" id="3.30.565.10:FF:000006">
    <property type="entry name" value="Sensor histidine kinase WalK"/>
    <property type="match status" value="1"/>
</dbReference>
<dbReference type="Gene3D" id="3.30.565.10">
    <property type="entry name" value="Histidine kinase-like ATPase, C-terminal domain"/>
    <property type="match status" value="1"/>
</dbReference>
<dbReference type="PANTHER" id="PTHR42878">
    <property type="entry name" value="TWO-COMPONENT HISTIDINE KINASE"/>
    <property type="match status" value="1"/>
</dbReference>
<dbReference type="InterPro" id="IPR005467">
    <property type="entry name" value="His_kinase_dom"/>
</dbReference>
<organism evidence="9 10">
    <name type="scientific">Flavobacterium magnum</name>
    <dbReference type="NCBI Taxonomy" id="2162713"/>
    <lineage>
        <taxon>Bacteria</taxon>
        <taxon>Pseudomonadati</taxon>
        <taxon>Bacteroidota</taxon>
        <taxon>Flavobacteriia</taxon>
        <taxon>Flavobacteriales</taxon>
        <taxon>Flavobacteriaceae</taxon>
        <taxon>Flavobacterium</taxon>
    </lineage>
</organism>
<dbReference type="EMBL" id="CP028811">
    <property type="protein sequence ID" value="AWA30200.1"/>
    <property type="molecule type" value="Genomic_DNA"/>
</dbReference>
<dbReference type="SUPFAM" id="SSF55874">
    <property type="entry name" value="ATPase domain of HSP90 chaperone/DNA topoisomerase II/histidine kinase"/>
    <property type="match status" value="1"/>
</dbReference>
<evidence type="ECO:0000256" key="2">
    <source>
        <dbReference type="ARBA" id="ARBA00012438"/>
    </source>
</evidence>
<dbReference type="GO" id="GO:0000156">
    <property type="term" value="F:phosphorelay response regulator activity"/>
    <property type="evidence" value="ECO:0007669"/>
    <property type="project" value="TreeGrafter"/>
</dbReference>
<dbReference type="AlphaFoldDB" id="A0A2S0RFX5"/>
<evidence type="ECO:0000256" key="4">
    <source>
        <dbReference type="ARBA" id="ARBA00022679"/>
    </source>
</evidence>
<dbReference type="Proteomes" id="UP000244193">
    <property type="component" value="Chromosome"/>
</dbReference>
<dbReference type="Gene3D" id="3.40.50.2300">
    <property type="match status" value="1"/>
</dbReference>
<dbReference type="OrthoDB" id="9781208at2"/>
<dbReference type="SMART" id="SM00448">
    <property type="entry name" value="REC"/>
    <property type="match status" value="1"/>
</dbReference>
<evidence type="ECO:0000256" key="5">
    <source>
        <dbReference type="ARBA" id="ARBA00022777"/>
    </source>
</evidence>
<name>A0A2S0RFX5_9FLAO</name>
<keyword evidence="10" id="KW-1185">Reference proteome</keyword>
<dbReference type="InterPro" id="IPR003594">
    <property type="entry name" value="HATPase_dom"/>
</dbReference>
<dbReference type="CDD" id="cd00082">
    <property type="entry name" value="HisKA"/>
    <property type="match status" value="1"/>
</dbReference>
<dbReference type="SMART" id="SM00388">
    <property type="entry name" value="HisKA"/>
    <property type="match status" value="1"/>
</dbReference>
<proteinExistence type="predicted"/>
<dbReference type="RefSeq" id="WP_108370819.1">
    <property type="nucleotide sequence ID" value="NZ_CP028811.1"/>
</dbReference>
<keyword evidence="5 9" id="KW-0418">Kinase</keyword>
<dbReference type="InterPro" id="IPR036097">
    <property type="entry name" value="HisK_dim/P_sf"/>
</dbReference>
<dbReference type="InterPro" id="IPR004358">
    <property type="entry name" value="Sig_transdc_His_kin-like_C"/>
</dbReference>
<dbReference type="PROSITE" id="PS50110">
    <property type="entry name" value="RESPONSE_REGULATORY"/>
    <property type="match status" value="1"/>
</dbReference>
<dbReference type="SUPFAM" id="SSF47384">
    <property type="entry name" value="Homodimeric domain of signal transducing histidine kinase"/>
    <property type="match status" value="1"/>
</dbReference>
<dbReference type="InterPro" id="IPR003661">
    <property type="entry name" value="HisK_dim/P_dom"/>
</dbReference>
<dbReference type="PRINTS" id="PR00344">
    <property type="entry name" value="BCTRLSENSOR"/>
</dbReference>
<dbReference type="PANTHER" id="PTHR42878:SF15">
    <property type="entry name" value="BACTERIOPHYTOCHROME"/>
    <property type="match status" value="1"/>
</dbReference>
<dbReference type="Gene3D" id="1.10.287.130">
    <property type="match status" value="1"/>
</dbReference>
<feature type="modified residue" description="4-aspartylphosphate" evidence="6">
    <location>
        <position position="50"/>
    </location>
</feature>
<dbReference type="InterPro" id="IPR001789">
    <property type="entry name" value="Sig_transdc_resp-reg_receiver"/>
</dbReference>
<evidence type="ECO:0000256" key="1">
    <source>
        <dbReference type="ARBA" id="ARBA00000085"/>
    </source>
</evidence>
<evidence type="ECO:0000313" key="10">
    <source>
        <dbReference type="Proteomes" id="UP000244193"/>
    </source>
</evidence>
<keyword evidence="3 6" id="KW-0597">Phosphoprotein</keyword>
<feature type="domain" description="Response regulatory" evidence="8">
    <location>
        <begin position="1"/>
        <end position="118"/>
    </location>
</feature>
<protein>
    <recommendedName>
        <fullName evidence="2">histidine kinase</fullName>
        <ecNumber evidence="2">2.7.13.3</ecNumber>
    </recommendedName>
</protein>
<feature type="domain" description="Histidine kinase" evidence="7">
    <location>
        <begin position="179"/>
        <end position="402"/>
    </location>
</feature>
<dbReference type="InterPro" id="IPR050351">
    <property type="entry name" value="BphY/WalK/GraS-like"/>
</dbReference>
<gene>
    <name evidence="9" type="ORF">HYN48_08960</name>
</gene>
<evidence type="ECO:0000259" key="8">
    <source>
        <dbReference type="PROSITE" id="PS50110"/>
    </source>
</evidence>
<dbReference type="InterPro" id="IPR011006">
    <property type="entry name" value="CheY-like_superfamily"/>
</dbReference>
<dbReference type="GO" id="GO:0030295">
    <property type="term" value="F:protein kinase activator activity"/>
    <property type="evidence" value="ECO:0007669"/>
    <property type="project" value="TreeGrafter"/>
</dbReference>
<dbReference type="GO" id="GO:0000155">
    <property type="term" value="F:phosphorelay sensor kinase activity"/>
    <property type="evidence" value="ECO:0007669"/>
    <property type="project" value="InterPro"/>
</dbReference>
<dbReference type="InterPro" id="IPR036890">
    <property type="entry name" value="HATPase_C_sf"/>
</dbReference>
<evidence type="ECO:0000259" key="7">
    <source>
        <dbReference type="PROSITE" id="PS50109"/>
    </source>
</evidence>
<evidence type="ECO:0000256" key="3">
    <source>
        <dbReference type="ARBA" id="ARBA00022553"/>
    </source>
</evidence>
<reference evidence="9 10" key="1">
    <citation type="submission" date="2018-04" db="EMBL/GenBank/DDBJ databases">
        <title>Genome sequencing of Flavobacterium sp. HYN0048.</title>
        <authorList>
            <person name="Yi H."/>
            <person name="Baek C."/>
        </authorList>
    </citation>
    <scope>NUCLEOTIDE SEQUENCE [LARGE SCALE GENOMIC DNA]</scope>
    <source>
        <strain evidence="9 10">HYN0048</strain>
    </source>
</reference>
<dbReference type="GO" id="GO:0007234">
    <property type="term" value="P:osmosensory signaling via phosphorelay pathway"/>
    <property type="evidence" value="ECO:0007669"/>
    <property type="project" value="TreeGrafter"/>
</dbReference>